<dbReference type="EMBL" id="KZ270076">
    <property type="protein sequence ID" value="OZC06660.1"/>
    <property type="molecule type" value="Genomic_DNA"/>
</dbReference>
<dbReference type="Proteomes" id="UP000242913">
    <property type="component" value="Unassembled WGS sequence"/>
</dbReference>
<protein>
    <submittedName>
        <fullName evidence="1">Uncharacterized protein</fullName>
    </submittedName>
</protein>
<name>A0A238BPQ5_9BILA</name>
<proteinExistence type="predicted"/>
<keyword evidence="2" id="KW-1185">Reference proteome</keyword>
<sequence length="230" mass="26371">MLSWKIHFRCLFWYGLLSLSLSYSIYNFIIHESDSGTLLEFIRLSDSPIYSDIMNTTSPAIVILLTNKLSQNYDELKSLIPAEVKYLNDRRDAFKVKTPQVHVLIRPTHSAVLPGFIKFMSPIRKMNSSDIAKFVMLSMEIEKSIISPNIHKVLCFPDQQMILMNTVLGNYFAFTMYVVNWNETSSMGNLIDDISDKGRTDFGMTPMIAKELLNPIRCNLLFHGIIDADE</sequence>
<evidence type="ECO:0000313" key="2">
    <source>
        <dbReference type="Proteomes" id="UP000242913"/>
    </source>
</evidence>
<dbReference type="AlphaFoldDB" id="A0A238BPQ5"/>
<accession>A0A238BPQ5</accession>
<evidence type="ECO:0000313" key="1">
    <source>
        <dbReference type="EMBL" id="OZC06660.1"/>
    </source>
</evidence>
<organism evidence="1 2">
    <name type="scientific">Onchocerca flexuosa</name>
    <dbReference type="NCBI Taxonomy" id="387005"/>
    <lineage>
        <taxon>Eukaryota</taxon>
        <taxon>Metazoa</taxon>
        <taxon>Ecdysozoa</taxon>
        <taxon>Nematoda</taxon>
        <taxon>Chromadorea</taxon>
        <taxon>Rhabditida</taxon>
        <taxon>Spirurina</taxon>
        <taxon>Spiruromorpha</taxon>
        <taxon>Filarioidea</taxon>
        <taxon>Onchocercidae</taxon>
        <taxon>Onchocerca</taxon>
    </lineage>
</organism>
<reference evidence="1 2" key="1">
    <citation type="submission" date="2015-12" db="EMBL/GenBank/DDBJ databases">
        <title>Draft genome of the nematode, Onchocerca flexuosa.</title>
        <authorList>
            <person name="Mitreva M."/>
        </authorList>
    </citation>
    <scope>NUCLEOTIDE SEQUENCE [LARGE SCALE GENOMIC DNA]</scope>
    <source>
        <strain evidence="1">Red Deer</strain>
    </source>
</reference>
<gene>
    <name evidence="1" type="ORF">X798_06347</name>
</gene>
<dbReference type="OrthoDB" id="5783874at2759"/>